<keyword evidence="7 12" id="KW-0560">Oxidoreductase</keyword>
<keyword evidence="9" id="KW-0486">Methionine biosynthesis</keyword>
<dbReference type="PANTHER" id="PTHR45754">
    <property type="entry name" value="METHYLENETETRAHYDROFOLATE REDUCTASE"/>
    <property type="match status" value="1"/>
</dbReference>
<organism evidence="13 14">
    <name type="scientific">Oceanimonas pelagia</name>
    <dbReference type="NCBI Taxonomy" id="3028314"/>
    <lineage>
        <taxon>Bacteria</taxon>
        <taxon>Pseudomonadati</taxon>
        <taxon>Pseudomonadota</taxon>
        <taxon>Gammaproteobacteria</taxon>
        <taxon>Aeromonadales</taxon>
        <taxon>Aeromonadaceae</taxon>
        <taxon>Oceanimonas</taxon>
    </lineage>
</organism>
<dbReference type="InterPro" id="IPR029041">
    <property type="entry name" value="FAD-linked_oxidoreductase-like"/>
</dbReference>
<keyword evidence="6 12" id="KW-0274">FAD</keyword>
<comment type="pathway">
    <text evidence="2 12">One-carbon metabolism; tetrahydrofolate interconversion.</text>
</comment>
<protein>
    <recommendedName>
        <fullName evidence="12">Methylenetetrahydrofolate reductase</fullName>
        <ecNumber evidence="12">1.5.1.54</ecNumber>
    </recommendedName>
</protein>
<evidence type="ECO:0000256" key="5">
    <source>
        <dbReference type="ARBA" id="ARBA00022630"/>
    </source>
</evidence>
<evidence type="ECO:0000256" key="2">
    <source>
        <dbReference type="ARBA" id="ARBA00004777"/>
    </source>
</evidence>
<dbReference type="KEGG" id="ope:PU634_14520"/>
<dbReference type="Pfam" id="PF02219">
    <property type="entry name" value="MTHFR"/>
    <property type="match status" value="1"/>
</dbReference>
<dbReference type="InterPro" id="IPR004620">
    <property type="entry name" value="MTHF_reductase_bac"/>
</dbReference>
<dbReference type="RefSeq" id="WP_306761482.1">
    <property type="nucleotide sequence ID" value="NZ_CP118224.1"/>
</dbReference>
<proteinExistence type="inferred from homology"/>
<evidence type="ECO:0000256" key="7">
    <source>
        <dbReference type="ARBA" id="ARBA00023002"/>
    </source>
</evidence>
<keyword evidence="8" id="KW-0520">NAD</keyword>
<dbReference type="GO" id="GO:0005829">
    <property type="term" value="C:cytosol"/>
    <property type="evidence" value="ECO:0007669"/>
    <property type="project" value="InterPro"/>
</dbReference>
<keyword evidence="4" id="KW-0028">Amino-acid biosynthesis</keyword>
<evidence type="ECO:0000256" key="1">
    <source>
        <dbReference type="ARBA" id="ARBA00001974"/>
    </source>
</evidence>
<evidence type="ECO:0000256" key="9">
    <source>
        <dbReference type="ARBA" id="ARBA00023167"/>
    </source>
</evidence>
<evidence type="ECO:0000256" key="4">
    <source>
        <dbReference type="ARBA" id="ARBA00022605"/>
    </source>
</evidence>
<dbReference type="GO" id="GO:0009086">
    <property type="term" value="P:methionine biosynthetic process"/>
    <property type="evidence" value="ECO:0007669"/>
    <property type="project" value="UniProtKB-KW"/>
</dbReference>
<sequence length="301" mass="33741">MGFHSARHVEALNQSLSELNGDINVSFEFFPPNSEAMEQTLWHSIERLKTLAPKFVSVTYGANSGTRDRTHKVIKDIQDKTGLIAAPHLTCIDASRDELRGIARDYWNNGIRQIVALRGDLPQGMEKPDMYAADLVSLLKEEADFDISVAAYPEVHPEAKSAQADLLNLKRKIDAGANRAITQFFFDVESYLRFRDRCVTIGIDVEIVPGILPVSNYQTLLKFAGFSNVKIPSWMHQRFEGLENDQNTRNLVGASIAMDQVRVLSREGVKDFHFYTLNRSELTYAICHSLGVRPVVAASAE</sequence>
<comment type="similarity">
    <text evidence="3 12">Belongs to the methylenetetrahydrofolate reductase family.</text>
</comment>
<dbReference type="FunFam" id="3.20.20.220:FF:000001">
    <property type="entry name" value="Methylenetetrahydrofolate reductase"/>
    <property type="match status" value="1"/>
</dbReference>
<dbReference type="Proteomes" id="UP001223802">
    <property type="component" value="Chromosome"/>
</dbReference>
<dbReference type="InterPro" id="IPR003171">
    <property type="entry name" value="Mehydrof_redctse-like"/>
</dbReference>
<evidence type="ECO:0000256" key="6">
    <source>
        <dbReference type="ARBA" id="ARBA00022827"/>
    </source>
</evidence>
<dbReference type="NCBIfam" id="NF006950">
    <property type="entry name" value="PRK09432.1"/>
    <property type="match status" value="1"/>
</dbReference>
<dbReference type="EMBL" id="CP118224">
    <property type="protein sequence ID" value="WMC10280.1"/>
    <property type="molecule type" value="Genomic_DNA"/>
</dbReference>
<evidence type="ECO:0000256" key="10">
    <source>
        <dbReference type="ARBA" id="ARBA00034478"/>
    </source>
</evidence>
<dbReference type="NCBIfam" id="TIGR00676">
    <property type="entry name" value="fadh2"/>
    <property type="match status" value="1"/>
</dbReference>
<comment type="catalytic activity">
    <reaction evidence="11">
        <text>(6S)-5-methyl-5,6,7,8-tetrahydrofolate + NAD(+) = (6R)-5,10-methylene-5,6,7,8-tetrahydrofolate + NADH + H(+)</text>
        <dbReference type="Rhea" id="RHEA:19821"/>
        <dbReference type="ChEBI" id="CHEBI:15378"/>
        <dbReference type="ChEBI" id="CHEBI:15636"/>
        <dbReference type="ChEBI" id="CHEBI:18608"/>
        <dbReference type="ChEBI" id="CHEBI:57540"/>
        <dbReference type="ChEBI" id="CHEBI:57945"/>
        <dbReference type="EC" id="1.5.1.54"/>
    </reaction>
    <physiologicalReaction direction="right-to-left" evidence="11">
        <dbReference type="Rhea" id="RHEA:19823"/>
    </physiologicalReaction>
</comment>
<comment type="pathway">
    <text evidence="10">Amino-acid biosynthesis; L-methionine biosynthesis via de novo pathway.</text>
</comment>
<accession>A0AA50KNP9</accession>
<evidence type="ECO:0000256" key="8">
    <source>
        <dbReference type="ARBA" id="ARBA00023027"/>
    </source>
</evidence>
<dbReference type="EC" id="1.5.1.54" evidence="12"/>
<evidence type="ECO:0000313" key="14">
    <source>
        <dbReference type="Proteomes" id="UP001223802"/>
    </source>
</evidence>
<reference evidence="13 14" key="1">
    <citation type="submission" date="2023-02" db="EMBL/GenBank/DDBJ databases">
        <title>Complete genome sequence of a novel bacterium Oceanimonas sp. NTOU-MSR1 isolated from marine coast sediment.</title>
        <authorList>
            <person name="Yang H.-T."/>
            <person name="Chen Y.-L."/>
            <person name="Ho Y.-N."/>
        </authorList>
    </citation>
    <scope>NUCLEOTIDE SEQUENCE [LARGE SCALE GENOMIC DNA]</scope>
    <source>
        <strain evidence="13 14">NTOU-MSR1</strain>
    </source>
</reference>
<gene>
    <name evidence="13" type="primary">metF</name>
    <name evidence="13" type="ORF">PU634_14520</name>
</gene>
<keyword evidence="14" id="KW-1185">Reference proteome</keyword>
<evidence type="ECO:0000256" key="11">
    <source>
        <dbReference type="ARBA" id="ARBA00048628"/>
    </source>
</evidence>
<dbReference type="AlphaFoldDB" id="A0AA50KNP9"/>
<evidence type="ECO:0000256" key="12">
    <source>
        <dbReference type="RuleBase" id="RU003862"/>
    </source>
</evidence>
<comment type="cofactor">
    <cofactor evidence="1 12">
        <name>FAD</name>
        <dbReference type="ChEBI" id="CHEBI:57692"/>
    </cofactor>
</comment>
<keyword evidence="5 12" id="KW-0285">Flavoprotein</keyword>
<evidence type="ECO:0000313" key="13">
    <source>
        <dbReference type="EMBL" id="WMC10280.1"/>
    </source>
</evidence>
<dbReference type="Gene3D" id="3.20.20.220">
    <property type="match status" value="1"/>
</dbReference>
<name>A0AA50KNP9_9GAMM</name>
<dbReference type="PANTHER" id="PTHR45754:SF3">
    <property type="entry name" value="METHYLENETETRAHYDROFOLATE REDUCTASE (NADPH)"/>
    <property type="match status" value="1"/>
</dbReference>
<dbReference type="CDD" id="cd00537">
    <property type="entry name" value="MTHFR"/>
    <property type="match status" value="1"/>
</dbReference>
<dbReference type="GO" id="GO:0071949">
    <property type="term" value="F:FAD binding"/>
    <property type="evidence" value="ECO:0007669"/>
    <property type="project" value="TreeGrafter"/>
</dbReference>
<evidence type="ECO:0000256" key="3">
    <source>
        <dbReference type="ARBA" id="ARBA00006743"/>
    </source>
</evidence>
<dbReference type="GO" id="GO:0035999">
    <property type="term" value="P:tetrahydrofolate interconversion"/>
    <property type="evidence" value="ECO:0007669"/>
    <property type="project" value="TreeGrafter"/>
</dbReference>
<dbReference type="GO" id="GO:0106312">
    <property type="term" value="F:methylenetetrahydrofolate reductase (NADH) activity"/>
    <property type="evidence" value="ECO:0007669"/>
    <property type="project" value="UniProtKB-EC"/>
</dbReference>
<dbReference type="SUPFAM" id="SSF51730">
    <property type="entry name" value="FAD-linked oxidoreductase"/>
    <property type="match status" value="1"/>
</dbReference>